<dbReference type="AlphaFoldDB" id="A0A2N6CYM0"/>
<evidence type="ECO:0000313" key="4">
    <source>
        <dbReference type="Proteomes" id="UP000235015"/>
    </source>
</evidence>
<dbReference type="InterPro" id="IPR023631">
    <property type="entry name" value="Amidase_dom"/>
</dbReference>
<comment type="caution">
    <text evidence="3">The sequence shown here is derived from an EMBL/GenBank/DDBJ whole genome shotgun (WGS) entry which is preliminary data.</text>
</comment>
<evidence type="ECO:0000256" key="1">
    <source>
        <dbReference type="ARBA" id="ARBA00009199"/>
    </source>
</evidence>
<dbReference type="InterPro" id="IPR036928">
    <property type="entry name" value="AS_sf"/>
</dbReference>
<reference evidence="3 4" key="1">
    <citation type="submission" date="2017-11" db="EMBL/GenBank/DDBJ databases">
        <title>Genome-resolved metagenomics identifies genetic mobility, metabolic interactions, and unexpected diversity in perchlorate-reducing communities.</title>
        <authorList>
            <person name="Barnum T.P."/>
            <person name="Figueroa I.A."/>
            <person name="Carlstrom C.I."/>
            <person name="Lucas L.N."/>
            <person name="Engelbrektson A.L."/>
            <person name="Coates J.D."/>
        </authorList>
    </citation>
    <scope>NUCLEOTIDE SEQUENCE [LARGE SCALE GENOMIC DNA]</scope>
    <source>
        <strain evidence="3">BM301</strain>
    </source>
</reference>
<sequence length="453" mass="47737">MAVEQQKIVTNSPGLVDLSALEARQRIADGALSAVELTAACLRRIATGEEAIQAWSSIDEGYAMGQAERLDAYRRTGQPLGPLHGLPVGIKDIIDSRDLPTENGCALDAGRRPDEDAWLVARLRAAGAVILGKTVTTECAYLAPAKTRNPHNLEHTPGGSSSGSAAAVASGMVPLAVGTQTGGSVIRPASYCGVVGFKPTFGLIPRSGVLRTSRRLDTVGTFGRTIADVALLADVLAGYDAADLDTTPAAAPRILDTALSEPPVTPRLAFVKTPAWTGIEADCAEGFAELVAALGDHCDEVELPRIFSEGAAAHRRIMLTEIAHNLRHYYDRGSERLAEETRSAIEEGRSISAVDYLSAHDWREPLYAGLEEVLERYDAIVTPAVAGEAPAGFGSTGSAAFNVLWSFVGVPAVTLPLLTGANGLPIGVQLVGRRHADGRLLRTARWLVNTLGA</sequence>
<dbReference type="InterPro" id="IPR000120">
    <property type="entry name" value="Amidase"/>
</dbReference>
<evidence type="ECO:0000313" key="3">
    <source>
        <dbReference type="EMBL" id="PLX62412.1"/>
    </source>
</evidence>
<dbReference type="RefSeq" id="WP_273438332.1">
    <property type="nucleotide sequence ID" value="NZ_PKUN01000005.1"/>
</dbReference>
<dbReference type="PANTHER" id="PTHR11895:SF7">
    <property type="entry name" value="GLUTAMYL-TRNA(GLN) AMIDOTRANSFERASE SUBUNIT A, MITOCHONDRIAL"/>
    <property type="match status" value="1"/>
</dbReference>
<evidence type="ECO:0000259" key="2">
    <source>
        <dbReference type="Pfam" id="PF01425"/>
    </source>
</evidence>
<dbReference type="Gene3D" id="3.90.1300.10">
    <property type="entry name" value="Amidase signature (AS) domain"/>
    <property type="match status" value="1"/>
</dbReference>
<feature type="domain" description="Amidase" evidence="2">
    <location>
        <begin position="36"/>
        <end position="441"/>
    </location>
</feature>
<dbReference type="Proteomes" id="UP000235015">
    <property type="component" value="Unassembled WGS sequence"/>
</dbReference>
<proteinExistence type="inferred from homology"/>
<accession>A0A2N6CYM0</accession>
<dbReference type="STRING" id="1111735.GCA_000428045_00975"/>
<dbReference type="SUPFAM" id="SSF75304">
    <property type="entry name" value="Amidase signature (AS) enzymes"/>
    <property type="match status" value="1"/>
</dbReference>
<organism evidence="3 4">
    <name type="scientific">Sedimenticola selenatireducens</name>
    <dbReference type="NCBI Taxonomy" id="191960"/>
    <lineage>
        <taxon>Bacteria</taxon>
        <taxon>Pseudomonadati</taxon>
        <taxon>Pseudomonadota</taxon>
        <taxon>Gammaproteobacteria</taxon>
        <taxon>Chromatiales</taxon>
        <taxon>Sedimenticolaceae</taxon>
        <taxon>Sedimenticola</taxon>
    </lineage>
</organism>
<gene>
    <name evidence="3" type="ORF">C0630_06115</name>
</gene>
<comment type="similarity">
    <text evidence="1">Belongs to the amidase family.</text>
</comment>
<dbReference type="PANTHER" id="PTHR11895">
    <property type="entry name" value="TRANSAMIDASE"/>
    <property type="match status" value="1"/>
</dbReference>
<dbReference type="GO" id="GO:0003824">
    <property type="term" value="F:catalytic activity"/>
    <property type="evidence" value="ECO:0007669"/>
    <property type="project" value="InterPro"/>
</dbReference>
<protein>
    <submittedName>
        <fullName evidence="3">Amidase</fullName>
    </submittedName>
</protein>
<name>A0A2N6CYM0_9GAMM</name>
<dbReference type="EMBL" id="PKUN01000005">
    <property type="protein sequence ID" value="PLX62412.1"/>
    <property type="molecule type" value="Genomic_DNA"/>
</dbReference>
<dbReference type="Pfam" id="PF01425">
    <property type="entry name" value="Amidase"/>
    <property type="match status" value="1"/>
</dbReference>